<evidence type="ECO:0000256" key="1">
    <source>
        <dbReference type="ARBA" id="ARBA00004196"/>
    </source>
</evidence>
<evidence type="ECO:0000313" key="7">
    <source>
        <dbReference type="EMBL" id="NLS12120.1"/>
    </source>
</evidence>
<dbReference type="AlphaFoldDB" id="A0A7X8TP35"/>
<proteinExistence type="inferred from homology"/>
<comment type="caution">
    <text evidence="7">The sequence shown here is derived from an EMBL/GenBank/DDBJ whole genome shotgun (WGS) entry which is preliminary data.</text>
</comment>
<keyword evidence="4 5" id="KW-0732">Signal</keyword>
<name>A0A7X8TP35_9VIBR</name>
<dbReference type="CDD" id="cd06303">
    <property type="entry name" value="PBP1_LuxPQ_Quorum_Sensing"/>
    <property type="match status" value="1"/>
</dbReference>
<comment type="similarity">
    <text evidence="2">Belongs to the bacterial solute-binding protein 2 family.</text>
</comment>
<dbReference type="Pfam" id="PF13407">
    <property type="entry name" value="Peripla_BP_4"/>
    <property type="match status" value="1"/>
</dbReference>
<dbReference type="PANTHER" id="PTHR46847:SF1">
    <property type="entry name" value="D-ALLOSE-BINDING PERIPLASMIC PROTEIN-RELATED"/>
    <property type="match status" value="1"/>
</dbReference>
<dbReference type="Gene3D" id="3.40.50.2300">
    <property type="match status" value="2"/>
</dbReference>
<feature type="signal peptide" evidence="5">
    <location>
        <begin position="1"/>
        <end position="21"/>
    </location>
</feature>
<comment type="subcellular location">
    <subcellularLocation>
        <location evidence="1">Cell envelope</location>
    </subcellularLocation>
</comment>
<feature type="domain" description="Periplasmic binding protein" evidence="6">
    <location>
        <begin position="75"/>
        <end position="326"/>
    </location>
</feature>
<gene>
    <name evidence="7" type="ORF">HGP28_04330</name>
</gene>
<evidence type="ECO:0000259" key="6">
    <source>
        <dbReference type="Pfam" id="PF13407"/>
    </source>
</evidence>
<dbReference type="GO" id="GO:0030246">
    <property type="term" value="F:carbohydrate binding"/>
    <property type="evidence" value="ECO:0007669"/>
    <property type="project" value="UniProtKB-ARBA"/>
</dbReference>
<feature type="chain" id="PRO_5031533734" description="Autoinducer 2-binding periplasmic protein LuxP" evidence="5">
    <location>
        <begin position="22"/>
        <end position="367"/>
    </location>
</feature>
<accession>A0A7X8TP35</accession>
<evidence type="ECO:0000256" key="2">
    <source>
        <dbReference type="ARBA" id="ARBA00007639"/>
    </source>
</evidence>
<dbReference type="GO" id="GO:0030313">
    <property type="term" value="C:cell envelope"/>
    <property type="evidence" value="ECO:0007669"/>
    <property type="project" value="UniProtKB-SubCell"/>
</dbReference>
<evidence type="ECO:0000256" key="3">
    <source>
        <dbReference type="ARBA" id="ARBA00022181"/>
    </source>
</evidence>
<sequence>MKRRLVIVSVWLCMVSASVGAKDMPNQLEQYWSYSAFLAQFPEQTDLVTNFSQTVRQSPEPLNTVQSRPVTISFVSPGEQVSDYWVRNAAAFVKRLDELNVDYQIKRFFTRPNADSRQIGRTLSDAIENKTDYIIFTLDTTRHRKYIEYVLESETKIILQNITTPLKAWDQRQPFLYVGFDHVVGSKKIADFYRERFPQGADYSLLYFSQGYISDARGDTFIHYMDNFDAYQLESSFYTKATKRSGFETAQRSLKKYPDIDFIYACSTDVALGAVEALDQAERDDVLINGWGGGSAELDAIASGDLDVTVMRMNDDTGVAMAEAIKWDLEGRQVPTVYSGDFELVTKEDSPARIETLKQRAFRYSDH</sequence>
<dbReference type="SUPFAM" id="SSF53822">
    <property type="entry name" value="Periplasmic binding protein-like I"/>
    <property type="match status" value="1"/>
</dbReference>
<protein>
    <recommendedName>
        <fullName evidence="3">Autoinducer 2-binding periplasmic protein LuxP</fullName>
    </recommendedName>
</protein>
<dbReference type="Proteomes" id="UP000535589">
    <property type="component" value="Unassembled WGS sequence"/>
</dbReference>
<evidence type="ECO:0000256" key="4">
    <source>
        <dbReference type="ARBA" id="ARBA00022729"/>
    </source>
</evidence>
<dbReference type="EMBL" id="JABAIK010000003">
    <property type="protein sequence ID" value="NLS12120.1"/>
    <property type="molecule type" value="Genomic_DNA"/>
</dbReference>
<organism evidence="7 8">
    <name type="scientific">Vibrio agarilyticus</name>
    <dbReference type="NCBI Taxonomy" id="2726741"/>
    <lineage>
        <taxon>Bacteria</taxon>
        <taxon>Pseudomonadati</taxon>
        <taxon>Pseudomonadota</taxon>
        <taxon>Gammaproteobacteria</taxon>
        <taxon>Vibrionales</taxon>
        <taxon>Vibrionaceae</taxon>
        <taxon>Vibrio</taxon>
    </lineage>
</organism>
<dbReference type="InterPro" id="IPR028082">
    <property type="entry name" value="Peripla_BP_I"/>
</dbReference>
<evidence type="ECO:0000256" key="5">
    <source>
        <dbReference type="SAM" id="SignalP"/>
    </source>
</evidence>
<keyword evidence="8" id="KW-1185">Reference proteome</keyword>
<reference evidence="7 8" key="1">
    <citation type="submission" date="2020-04" db="EMBL/GenBank/DDBJ databases">
        <title>Vibrio sp. SM6, a novel species isolated from seawater.</title>
        <authorList>
            <person name="Wang X."/>
        </authorList>
    </citation>
    <scope>NUCLEOTIDE SEQUENCE [LARGE SCALE GENOMIC DNA]</scope>
    <source>
        <strain evidence="7 8">SM6</strain>
    </source>
</reference>
<dbReference type="PANTHER" id="PTHR46847">
    <property type="entry name" value="D-ALLOSE-BINDING PERIPLASMIC PROTEIN-RELATED"/>
    <property type="match status" value="1"/>
</dbReference>
<dbReference type="GO" id="GO:0055085">
    <property type="term" value="P:transmembrane transport"/>
    <property type="evidence" value="ECO:0007669"/>
    <property type="project" value="UniProtKB-ARBA"/>
</dbReference>
<dbReference type="InterPro" id="IPR025997">
    <property type="entry name" value="SBP_2_dom"/>
</dbReference>
<evidence type="ECO:0000313" key="8">
    <source>
        <dbReference type="Proteomes" id="UP000535589"/>
    </source>
</evidence>